<dbReference type="EMBL" id="ABJB010165457">
    <property type="status" value="NOT_ANNOTATED_CDS"/>
    <property type="molecule type" value="Genomic_DNA"/>
</dbReference>
<sequence length="117" mass="13690">MKKRMYISVFPLEKKVIKQIKRITMAKEGPRELHSNPICRIRRQALLSQVRKQNQTRTVAYVTLYTFQPQLDAQQTGESNCTGKRFTNQFDPGSCAHKTRINFLRCSKMPDIERVNC</sequence>
<dbReference type="HOGENOM" id="CLU_2087444_0_0_1"/>
<protein>
    <submittedName>
        <fullName evidence="1 2">Uncharacterized protein</fullName>
    </submittedName>
</protein>
<organism>
    <name type="scientific">Ixodes scapularis</name>
    <name type="common">Black-legged tick</name>
    <name type="synonym">Deer tick</name>
    <dbReference type="NCBI Taxonomy" id="6945"/>
    <lineage>
        <taxon>Eukaryota</taxon>
        <taxon>Metazoa</taxon>
        <taxon>Ecdysozoa</taxon>
        <taxon>Arthropoda</taxon>
        <taxon>Chelicerata</taxon>
        <taxon>Arachnida</taxon>
        <taxon>Acari</taxon>
        <taxon>Parasitiformes</taxon>
        <taxon>Ixodida</taxon>
        <taxon>Ixodoidea</taxon>
        <taxon>Ixodidae</taxon>
        <taxon>Ixodinae</taxon>
        <taxon>Ixodes</taxon>
    </lineage>
</organism>
<dbReference type="EMBL" id="DS651527">
    <property type="protein sequence ID" value="EEC02521.1"/>
    <property type="molecule type" value="Genomic_DNA"/>
</dbReference>
<dbReference type="PaxDb" id="6945-B7P7E9"/>
<evidence type="ECO:0000313" key="2">
    <source>
        <dbReference type="EnsemblMetazoa" id="ISCW000109-PA"/>
    </source>
</evidence>
<gene>
    <name evidence="1" type="ORF">IscW_ISCW000109</name>
</gene>
<keyword evidence="3" id="KW-1185">Reference proteome</keyword>
<accession>B7P7E9</accession>
<reference evidence="2" key="2">
    <citation type="submission" date="2020-05" db="UniProtKB">
        <authorList>
            <consortium name="EnsemblMetazoa"/>
        </authorList>
    </citation>
    <scope>IDENTIFICATION</scope>
    <source>
        <strain evidence="2">wikel</strain>
    </source>
</reference>
<reference evidence="1 3" key="1">
    <citation type="submission" date="2008-03" db="EMBL/GenBank/DDBJ databases">
        <title>Annotation of Ixodes scapularis.</title>
        <authorList>
            <consortium name="Ixodes scapularis Genome Project Consortium"/>
            <person name="Caler E."/>
            <person name="Hannick L.I."/>
            <person name="Bidwell S."/>
            <person name="Joardar V."/>
            <person name="Thiagarajan M."/>
            <person name="Amedeo P."/>
            <person name="Galinsky K.J."/>
            <person name="Schobel S."/>
            <person name="Inman J."/>
            <person name="Hostetler J."/>
            <person name="Miller J."/>
            <person name="Hammond M."/>
            <person name="Megy K."/>
            <person name="Lawson D."/>
            <person name="Kodira C."/>
            <person name="Sutton G."/>
            <person name="Meyer J."/>
            <person name="Hill C.A."/>
            <person name="Birren B."/>
            <person name="Nene V."/>
            <person name="Collins F."/>
            <person name="Alarcon-Chaidez F."/>
            <person name="Wikel S."/>
            <person name="Strausberg R."/>
        </authorList>
    </citation>
    <scope>NUCLEOTIDE SEQUENCE [LARGE SCALE GENOMIC DNA]</scope>
    <source>
        <strain evidence="3">Wikel</strain>
        <strain evidence="1">Wikel colony</strain>
    </source>
</reference>
<dbReference type="Proteomes" id="UP000001555">
    <property type="component" value="Unassembled WGS sequence"/>
</dbReference>
<evidence type="ECO:0000313" key="3">
    <source>
        <dbReference type="Proteomes" id="UP000001555"/>
    </source>
</evidence>
<dbReference type="VEuPathDB" id="VectorBase:ISCW000109"/>
<evidence type="ECO:0000313" key="1">
    <source>
        <dbReference type="EMBL" id="EEC02521.1"/>
    </source>
</evidence>
<proteinExistence type="predicted"/>
<dbReference type="EnsemblMetazoa" id="ISCW000109-RA">
    <property type="protein sequence ID" value="ISCW000109-PA"/>
    <property type="gene ID" value="ISCW000109"/>
</dbReference>
<dbReference type="AlphaFoldDB" id="B7P7E9"/>
<dbReference type="InParanoid" id="B7P7E9"/>
<name>B7P7E9_IXOSC</name>